<name>A0A7M5UIJ6_9CNID</name>
<evidence type="ECO:0000313" key="3">
    <source>
        <dbReference type="Proteomes" id="UP000594262"/>
    </source>
</evidence>
<sequence length="201" mass="22851">ITKKSNSMKLPKEIVTTPQKPNNNKDFEDEEESPFNSISPKRCAESSKESPEKISTYSTSTSTSTNKKLNMNMSEEEESQTQFNFPSPKIRKVSKDDQQRESSNISQSQTSSKFINQVNVEDLTNKDFENIARIFSNKKTLSKSAILADVTNFKQLRLDVRNMRDIHLMAESVGRQLVEHRMVIIGSCPVTEKDDVILIAK</sequence>
<protein>
    <submittedName>
        <fullName evidence="2">Uncharacterized protein</fullName>
    </submittedName>
</protein>
<organism evidence="2 3">
    <name type="scientific">Clytia hemisphaerica</name>
    <dbReference type="NCBI Taxonomy" id="252671"/>
    <lineage>
        <taxon>Eukaryota</taxon>
        <taxon>Metazoa</taxon>
        <taxon>Cnidaria</taxon>
        <taxon>Hydrozoa</taxon>
        <taxon>Hydroidolina</taxon>
        <taxon>Leptothecata</taxon>
        <taxon>Obeliida</taxon>
        <taxon>Clytiidae</taxon>
        <taxon>Clytia</taxon>
    </lineage>
</organism>
<feature type="compositionally biased region" description="Low complexity" evidence="1">
    <location>
        <begin position="102"/>
        <end position="111"/>
    </location>
</feature>
<dbReference type="EnsemblMetazoa" id="CLYHEMT010643.1">
    <property type="protein sequence ID" value="CLYHEMP010643.1"/>
    <property type="gene ID" value="CLYHEMG010643"/>
</dbReference>
<proteinExistence type="predicted"/>
<dbReference type="AlphaFoldDB" id="A0A7M5UIJ6"/>
<accession>A0A7M5UIJ6</accession>
<dbReference type="Proteomes" id="UP000594262">
    <property type="component" value="Unplaced"/>
</dbReference>
<feature type="compositionally biased region" description="Basic and acidic residues" evidence="1">
    <location>
        <begin position="42"/>
        <end position="52"/>
    </location>
</feature>
<reference evidence="2" key="1">
    <citation type="submission" date="2021-01" db="UniProtKB">
        <authorList>
            <consortium name="EnsemblMetazoa"/>
        </authorList>
    </citation>
    <scope>IDENTIFICATION</scope>
</reference>
<feature type="compositionally biased region" description="Low complexity" evidence="1">
    <location>
        <begin position="55"/>
        <end position="65"/>
    </location>
</feature>
<evidence type="ECO:0000256" key="1">
    <source>
        <dbReference type="SAM" id="MobiDB-lite"/>
    </source>
</evidence>
<keyword evidence="3" id="KW-1185">Reference proteome</keyword>
<feature type="region of interest" description="Disordered" evidence="1">
    <location>
        <begin position="1"/>
        <end position="111"/>
    </location>
</feature>
<evidence type="ECO:0000313" key="2">
    <source>
        <dbReference type="EnsemblMetazoa" id="CLYHEMP010643.1"/>
    </source>
</evidence>